<dbReference type="PRINTS" id="PR00035">
    <property type="entry name" value="HTHGNTR"/>
</dbReference>
<evidence type="ECO:0000259" key="5">
    <source>
        <dbReference type="PROSITE" id="PS50949"/>
    </source>
</evidence>
<name>A0A5C1E9V2_9RHOO</name>
<dbReference type="Gene3D" id="1.20.120.530">
    <property type="entry name" value="GntR ligand-binding domain-like"/>
    <property type="match status" value="1"/>
</dbReference>
<dbReference type="GO" id="GO:0003700">
    <property type="term" value="F:DNA-binding transcription factor activity"/>
    <property type="evidence" value="ECO:0007669"/>
    <property type="project" value="InterPro"/>
</dbReference>
<protein>
    <submittedName>
        <fullName evidence="6">Transcriptional regulator, GntR family</fullName>
    </submittedName>
</protein>
<keyword evidence="7" id="KW-1185">Reference proteome</keyword>
<sequence length="273" mass="28561">MASPAPDAPLSPSASPSAATPAARRSEAVHLALAERIRSGALAPGARLPTEKDLGAEFGVSRPMVREALARLKADGLVISRQGAGVFVAATPSRLAFDMPTDQDVVRARQSLAHIFELRTLVEIGVAELAARRRRPKDLKAMSAALARMAAAVEAHGDGGRDDDAFHGAVAAATGNPMMRDLVGFLSKQFSESRRLSWSPEQHARGRTQLLQDEHQALYDAIAAGDPAGARAASFQHLSATAARLDIPLGVDIACDLAPTFAAAGTPGKSPTR</sequence>
<feature type="region of interest" description="Disordered" evidence="4">
    <location>
        <begin position="1"/>
        <end position="23"/>
    </location>
</feature>
<proteinExistence type="predicted"/>
<reference evidence="6 7" key="1">
    <citation type="submission" date="2017-07" db="EMBL/GenBank/DDBJ databases">
        <title>Complete genome sequence of Oryzomicrobium terrae TPP412.</title>
        <authorList>
            <person name="Chiu L.-W."/>
            <person name="Lo K.-J."/>
            <person name="Tsai Y.-M."/>
            <person name="Lin S.-S."/>
            <person name="Kuo C.-H."/>
            <person name="Liu C.-T."/>
        </authorList>
    </citation>
    <scope>NUCLEOTIDE SEQUENCE [LARGE SCALE GENOMIC DNA]</scope>
    <source>
        <strain evidence="6 7">TPP412</strain>
    </source>
</reference>
<dbReference type="PANTHER" id="PTHR43537:SF5">
    <property type="entry name" value="UXU OPERON TRANSCRIPTIONAL REGULATOR"/>
    <property type="match status" value="1"/>
</dbReference>
<evidence type="ECO:0000256" key="2">
    <source>
        <dbReference type="ARBA" id="ARBA00023125"/>
    </source>
</evidence>
<dbReference type="Gene3D" id="1.10.10.10">
    <property type="entry name" value="Winged helix-like DNA-binding domain superfamily/Winged helix DNA-binding domain"/>
    <property type="match status" value="1"/>
</dbReference>
<keyword evidence="1" id="KW-0805">Transcription regulation</keyword>
<organism evidence="6 7">
    <name type="scientific">Oryzomicrobium terrae</name>
    <dbReference type="NCBI Taxonomy" id="1735038"/>
    <lineage>
        <taxon>Bacteria</taxon>
        <taxon>Pseudomonadati</taxon>
        <taxon>Pseudomonadota</taxon>
        <taxon>Betaproteobacteria</taxon>
        <taxon>Rhodocyclales</taxon>
        <taxon>Rhodocyclaceae</taxon>
        <taxon>Oryzomicrobium</taxon>
    </lineage>
</organism>
<keyword evidence="3" id="KW-0804">Transcription</keyword>
<dbReference type="Proteomes" id="UP000323671">
    <property type="component" value="Chromosome"/>
</dbReference>
<dbReference type="InterPro" id="IPR036390">
    <property type="entry name" value="WH_DNA-bd_sf"/>
</dbReference>
<dbReference type="SMART" id="SM00345">
    <property type="entry name" value="HTH_GNTR"/>
    <property type="match status" value="1"/>
</dbReference>
<evidence type="ECO:0000313" key="7">
    <source>
        <dbReference type="Proteomes" id="UP000323671"/>
    </source>
</evidence>
<dbReference type="InterPro" id="IPR036388">
    <property type="entry name" value="WH-like_DNA-bd_sf"/>
</dbReference>
<dbReference type="EMBL" id="CP022579">
    <property type="protein sequence ID" value="QEL65761.1"/>
    <property type="molecule type" value="Genomic_DNA"/>
</dbReference>
<dbReference type="KEGG" id="otr:OTERR_22850"/>
<evidence type="ECO:0000256" key="4">
    <source>
        <dbReference type="SAM" id="MobiDB-lite"/>
    </source>
</evidence>
<dbReference type="SUPFAM" id="SSF46785">
    <property type="entry name" value="Winged helix' DNA-binding domain"/>
    <property type="match status" value="1"/>
</dbReference>
<accession>A0A5C1E9V2</accession>
<dbReference type="PROSITE" id="PS50949">
    <property type="entry name" value="HTH_GNTR"/>
    <property type="match status" value="1"/>
</dbReference>
<evidence type="ECO:0000313" key="6">
    <source>
        <dbReference type="EMBL" id="QEL65761.1"/>
    </source>
</evidence>
<dbReference type="SMART" id="SM00895">
    <property type="entry name" value="FCD"/>
    <property type="match status" value="1"/>
</dbReference>
<dbReference type="GO" id="GO:0003677">
    <property type="term" value="F:DNA binding"/>
    <property type="evidence" value="ECO:0007669"/>
    <property type="project" value="UniProtKB-KW"/>
</dbReference>
<keyword evidence="2" id="KW-0238">DNA-binding</keyword>
<dbReference type="Pfam" id="PF07729">
    <property type="entry name" value="FCD"/>
    <property type="match status" value="1"/>
</dbReference>
<dbReference type="RefSeq" id="WP_149425860.1">
    <property type="nucleotide sequence ID" value="NZ_CP022579.1"/>
</dbReference>
<evidence type="ECO:0000256" key="3">
    <source>
        <dbReference type="ARBA" id="ARBA00023163"/>
    </source>
</evidence>
<feature type="domain" description="HTH gntR-type" evidence="5">
    <location>
        <begin position="23"/>
        <end position="91"/>
    </location>
</feature>
<dbReference type="InterPro" id="IPR008920">
    <property type="entry name" value="TF_FadR/GntR_C"/>
</dbReference>
<dbReference type="PANTHER" id="PTHR43537">
    <property type="entry name" value="TRANSCRIPTIONAL REGULATOR, GNTR FAMILY"/>
    <property type="match status" value="1"/>
</dbReference>
<dbReference type="SUPFAM" id="SSF48008">
    <property type="entry name" value="GntR ligand-binding domain-like"/>
    <property type="match status" value="1"/>
</dbReference>
<dbReference type="CDD" id="cd07377">
    <property type="entry name" value="WHTH_GntR"/>
    <property type="match status" value="1"/>
</dbReference>
<dbReference type="InterPro" id="IPR011711">
    <property type="entry name" value="GntR_C"/>
</dbReference>
<dbReference type="Pfam" id="PF00392">
    <property type="entry name" value="GntR"/>
    <property type="match status" value="1"/>
</dbReference>
<gene>
    <name evidence="6" type="ORF">OTERR_22850</name>
</gene>
<evidence type="ECO:0000256" key="1">
    <source>
        <dbReference type="ARBA" id="ARBA00023015"/>
    </source>
</evidence>
<dbReference type="InterPro" id="IPR000524">
    <property type="entry name" value="Tscrpt_reg_HTH_GntR"/>
</dbReference>
<dbReference type="AlphaFoldDB" id="A0A5C1E9V2"/>